<dbReference type="Pfam" id="PF18764">
    <property type="entry name" value="nos_propeller"/>
    <property type="match status" value="1"/>
</dbReference>
<dbReference type="PANTHER" id="PTHR42838">
    <property type="entry name" value="CYTOCHROME C OXIDASE SUBUNIT II"/>
    <property type="match status" value="1"/>
</dbReference>
<organism evidence="4">
    <name type="scientific">Caldilinea aerophila</name>
    <dbReference type="NCBI Taxonomy" id="133453"/>
    <lineage>
        <taxon>Bacteria</taxon>
        <taxon>Bacillati</taxon>
        <taxon>Chloroflexota</taxon>
        <taxon>Caldilineae</taxon>
        <taxon>Caldilineales</taxon>
        <taxon>Caldilineaceae</taxon>
        <taxon>Caldilinea</taxon>
    </lineage>
</organism>
<dbReference type="InterPro" id="IPR008972">
    <property type="entry name" value="Cupredoxin"/>
</dbReference>
<keyword evidence="4" id="KW-0560">Oxidoreductase</keyword>
<gene>
    <name evidence="4" type="primary">nosZ</name>
    <name evidence="4" type="ORF">ENQ20_16950</name>
</gene>
<evidence type="ECO:0000256" key="1">
    <source>
        <dbReference type="ARBA" id="ARBA00004196"/>
    </source>
</evidence>
<dbReference type="AlphaFoldDB" id="A0A7C1FJ72"/>
<dbReference type="GO" id="GO:0046872">
    <property type="term" value="F:metal ion binding"/>
    <property type="evidence" value="ECO:0007669"/>
    <property type="project" value="UniProtKB-KW"/>
</dbReference>
<dbReference type="CDD" id="cd04223">
    <property type="entry name" value="N2OR_C"/>
    <property type="match status" value="1"/>
</dbReference>
<dbReference type="GO" id="GO:0030313">
    <property type="term" value="C:cell envelope"/>
    <property type="evidence" value="ECO:0007669"/>
    <property type="project" value="UniProtKB-SubCell"/>
</dbReference>
<dbReference type="PANTHER" id="PTHR42838:SF2">
    <property type="entry name" value="NITROUS-OXIDE REDUCTASE"/>
    <property type="match status" value="1"/>
</dbReference>
<dbReference type="InterPro" id="IPR011045">
    <property type="entry name" value="N2O_reductase_N"/>
</dbReference>
<dbReference type="NCBIfam" id="TIGR04246">
    <property type="entry name" value="nitrous_NosZ_Gp"/>
    <property type="match status" value="1"/>
</dbReference>
<keyword evidence="3" id="KW-0186">Copper</keyword>
<proteinExistence type="predicted"/>
<dbReference type="InterPro" id="IPR041114">
    <property type="entry name" value="Nos_propeller"/>
</dbReference>
<dbReference type="SUPFAM" id="SSF50974">
    <property type="entry name" value="Nitrous oxide reductase, N-terminal domain"/>
    <property type="match status" value="1"/>
</dbReference>
<dbReference type="GO" id="GO:0050304">
    <property type="term" value="F:nitrous-oxide reductase activity"/>
    <property type="evidence" value="ECO:0007669"/>
    <property type="project" value="UniProtKB-EC"/>
</dbReference>
<protein>
    <submittedName>
        <fullName evidence="4">Sec-dependent nitrous-oxide reductase</fullName>
        <ecNumber evidence="4">1.7.2.4</ecNumber>
    </submittedName>
</protein>
<dbReference type="EC" id="1.7.2.4" evidence="4"/>
<evidence type="ECO:0000256" key="2">
    <source>
        <dbReference type="ARBA" id="ARBA00022723"/>
    </source>
</evidence>
<dbReference type="EMBL" id="DSMG01000177">
    <property type="protein sequence ID" value="HDX33156.1"/>
    <property type="molecule type" value="Genomic_DNA"/>
</dbReference>
<dbReference type="InterPro" id="IPR015943">
    <property type="entry name" value="WD40/YVTN_repeat-like_dom_sf"/>
</dbReference>
<evidence type="ECO:0000313" key="4">
    <source>
        <dbReference type="EMBL" id="HDX33156.1"/>
    </source>
</evidence>
<dbReference type="InterPro" id="IPR026468">
    <property type="entry name" value="Nitrous_oxide_Rdtase_Sec-dep"/>
</dbReference>
<comment type="caution">
    <text evidence="4">The sequence shown here is derived from an EMBL/GenBank/DDBJ whole genome shotgun (WGS) entry which is preliminary data.</text>
</comment>
<name>A0A7C1FJ72_9CHLR</name>
<dbReference type="InterPro" id="IPR034205">
    <property type="entry name" value="N2OR_C"/>
</dbReference>
<sequence length="656" mass="72185">MIAFVIAMVAVVIGACGGEEKTPTPVPVSVEGGLPATAMEIAAARGLTPDDIAAALKTYTPSGKMDEYLLFMSGGHSGNVIVAGIPSMRILKNIAVFTPESWQGYGFGSRESEQILDAGNVNDVKIRMGDTHHPALSETNGDYDGEFLFINDKTHARVAVVDLRDFETKQIVKDPLLISAHGSTFVTPNTEYVVQASQYNTPLGWEYAPISEYEEKYRGTITFWKFDRSKGRLIPEESFAIEIPPYWQDLCDAGKLASDGWAFCNSFNSELYTGGVAQGNPPFEAGVSQRDTDYLHIINWKRAEEVVKAGKHETLNGMKLIRIPTAVEEGVLYLAPEPKSPHGVDVSPDGKYIVVSGKLDPHVTVYSIDKIQQAIADKKWTTDAYGIPVLDFDAVMHAQVELGLGPLHTQFDDQGYAYTSLFLDSAIARWKLGGEDPNAYALVEKTPVQYNVGHIAAAEGDTVNPDGKYLVALNKWAVDRFTPVGPLLPQNIQLLDISNGQMKVIYDMPMGIGEPHYAQIIKADKIKAWDVYPQVGWDPIAQAPSPYATKAGEERIVRNGNQVEIFMTSIRSRLTPDHIEIKKGDHVIWHITNLETAKDATHGFQLGGYNISLSIEPGETTTFEFDAVNDGVFAFYCTEFCSALHLEMMGYMFVQP</sequence>
<keyword evidence="2" id="KW-0479">Metal-binding</keyword>
<accession>A0A7C1FJ72</accession>
<reference evidence="4" key="1">
    <citation type="journal article" date="2020" name="mSystems">
        <title>Genome- and Community-Level Interaction Insights into Carbon Utilization and Element Cycling Functions of Hydrothermarchaeota in Hydrothermal Sediment.</title>
        <authorList>
            <person name="Zhou Z."/>
            <person name="Liu Y."/>
            <person name="Xu W."/>
            <person name="Pan J."/>
            <person name="Luo Z.H."/>
            <person name="Li M."/>
        </authorList>
    </citation>
    <scope>NUCLEOTIDE SEQUENCE [LARGE SCALE GENOMIC DNA]</scope>
    <source>
        <strain evidence="4">SpSt-289</strain>
    </source>
</reference>
<dbReference type="Gene3D" id="2.130.10.10">
    <property type="entry name" value="YVTN repeat-like/Quinoprotein amine dehydrogenase"/>
    <property type="match status" value="1"/>
</dbReference>
<dbReference type="SUPFAM" id="SSF49503">
    <property type="entry name" value="Cupredoxins"/>
    <property type="match status" value="1"/>
</dbReference>
<comment type="subcellular location">
    <subcellularLocation>
        <location evidence="1">Cell envelope</location>
    </subcellularLocation>
</comment>
<dbReference type="InterPro" id="IPR051403">
    <property type="entry name" value="NosZ/Cyto_c_oxidase_sub2"/>
</dbReference>
<evidence type="ECO:0000256" key="3">
    <source>
        <dbReference type="ARBA" id="ARBA00023008"/>
    </source>
</evidence>
<dbReference type="Gene3D" id="2.60.40.420">
    <property type="entry name" value="Cupredoxins - blue copper proteins"/>
    <property type="match status" value="1"/>
</dbReference>